<feature type="non-terminal residue" evidence="2">
    <location>
        <position position="1"/>
    </location>
</feature>
<dbReference type="EMBL" id="JAGFMF010010444">
    <property type="protein sequence ID" value="KAG8525042.1"/>
    <property type="molecule type" value="Genomic_DNA"/>
</dbReference>
<reference evidence="2" key="1">
    <citation type="journal article" date="2021" name="Evol. Appl.">
        <title>The genome of the Pyrenean desman and the effects of bottlenecks and inbreeding on the genomic landscape of an endangered species.</title>
        <authorList>
            <person name="Escoda L."/>
            <person name="Castresana J."/>
        </authorList>
    </citation>
    <scope>NUCLEOTIDE SEQUENCE</scope>
    <source>
        <strain evidence="2">IBE-C5619</strain>
    </source>
</reference>
<evidence type="ECO:0000313" key="2">
    <source>
        <dbReference type="EMBL" id="KAG8525042.1"/>
    </source>
</evidence>
<feature type="compositionally biased region" description="Polar residues" evidence="1">
    <location>
        <begin position="64"/>
        <end position="79"/>
    </location>
</feature>
<accession>A0A8J6AYJ3</accession>
<sequence length="695" mass="77639">MVGVLAMAAAAAPPPVEDYEVEACKKRRKDDDKSSCKTITKYLSPIGKAGDRIFSPPKSSNILNYFRKTSPTNEKTQSAGEYKIKSSAPLPADSSKDCKTSLELFSSKEFKKTRKRVNLSHQLNNIKTENDSLIEISSDDSKDDSSLSSDFMESSTSLLLNKKHVELLAESVQDIKNQSSTITSKKRPKKVNTIQGATKSDGKNLRKRKRRDVIDLSESLPLAEELNFKKDGQVNEQIVPSLTNESESTTNDENAKDNITKTSQLNDGTITVSYEDFLKSHKENKMEQIPDSTMSVCIPSETVEDTIKSGWINDTETCEISQQVRFKTVTVLAQVHPIPPRKVGRIPSIFLKQKQMEMENSLSDPENEQAVQKRKSNVVIQEEELELAVLEAGTSEAIKPKCTLEERQQFMKAFRQPASDPLKTGVKKSSDKQKELTEKSLNEEGRDSPKNIMENSNIPMTSNDVNSQSHIDKGIFPKKRSKKVKKKDKKLLDSAITPGENREGKTQKKESNLFYKQNQNKLRMTLRQKKTEVFRNKLFNSKSVTCEDKANDGPLKISSLCKNKFSRKASMPVKGKAVHTKANLKDNMVNVSTPKSTRRSIRSSSTPGTVVIRGTDSEDAQNDSPAKVSTPKAASFSEKPSLYTAELITVPSDSESPIRMKFTRISTPKKSKKKSKKRSANSEATDGDFTSQNRK</sequence>
<protein>
    <submittedName>
        <fullName evidence="2">ATPase family AAA domain-containing protein 5</fullName>
    </submittedName>
</protein>
<feature type="region of interest" description="Disordered" evidence="1">
    <location>
        <begin position="64"/>
        <end position="92"/>
    </location>
</feature>
<evidence type="ECO:0000313" key="3">
    <source>
        <dbReference type="Proteomes" id="UP000700334"/>
    </source>
</evidence>
<feature type="compositionally biased region" description="Basic residues" evidence="1">
    <location>
        <begin position="667"/>
        <end position="679"/>
    </location>
</feature>
<name>A0A8J6AYJ3_GALPY</name>
<feature type="region of interest" description="Disordered" evidence="1">
    <location>
        <begin position="239"/>
        <end position="259"/>
    </location>
</feature>
<feature type="compositionally biased region" description="Polar residues" evidence="1">
    <location>
        <begin position="681"/>
        <end position="695"/>
    </location>
</feature>
<comment type="caution">
    <text evidence="2">The sequence shown here is derived from an EMBL/GenBank/DDBJ whole genome shotgun (WGS) entry which is preliminary data.</text>
</comment>
<dbReference type="AlphaFoldDB" id="A0A8J6AYJ3"/>
<feature type="compositionally biased region" description="Polar residues" evidence="1">
    <location>
        <begin position="453"/>
        <end position="469"/>
    </location>
</feature>
<gene>
    <name evidence="2" type="ORF">J0S82_019405</name>
</gene>
<feature type="compositionally biased region" description="Basic residues" evidence="1">
    <location>
        <begin position="476"/>
        <end position="489"/>
    </location>
</feature>
<feature type="region of interest" description="Disordered" evidence="1">
    <location>
        <begin position="653"/>
        <end position="695"/>
    </location>
</feature>
<organism evidence="2 3">
    <name type="scientific">Galemys pyrenaicus</name>
    <name type="common">Iberian desman</name>
    <name type="synonym">Pyrenean desman</name>
    <dbReference type="NCBI Taxonomy" id="202257"/>
    <lineage>
        <taxon>Eukaryota</taxon>
        <taxon>Metazoa</taxon>
        <taxon>Chordata</taxon>
        <taxon>Craniata</taxon>
        <taxon>Vertebrata</taxon>
        <taxon>Euteleostomi</taxon>
        <taxon>Mammalia</taxon>
        <taxon>Eutheria</taxon>
        <taxon>Laurasiatheria</taxon>
        <taxon>Eulipotyphla</taxon>
        <taxon>Talpidae</taxon>
        <taxon>Galemys</taxon>
    </lineage>
</organism>
<feature type="region of interest" description="Disordered" evidence="1">
    <location>
        <begin position="179"/>
        <end position="208"/>
    </location>
</feature>
<evidence type="ECO:0000256" key="1">
    <source>
        <dbReference type="SAM" id="MobiDB-lite"/>
    </source>
</evidence>
<feature type="compositionally biased region" description="Polar residues" evidence="1">
    <location>
        <begin position="239"/>
        <end position="252"/>
    </location>
</feature>
<proteinExistence type="predicted"/>
<dbReference type="Proteomes" id="UP000700334">
    <property type="component" value="Unassembled WGS sequence"/>
</dbReference>
<keyword evidence="3" id="KW-1185">Reference proteome</keyword>
<feature type="region of interest" description="Disordered" evidence="1">
    <location>
        <begin position="592"/>
        <end position="637"/>
    </location>
</feature>
<dbReference type="OrthoDB" id="9996895at2759"/>
<feature type="region of interest" description="Disordered" evidence="1">
    <location>
        <begin position="414"/>
        <end position="508"/>
    </location>
</feature>
<feature type="compositionally biased region" description="Basic and acidic residues" evidence="1">
    <location>
        <begin position="428"/>
        <end position="449"/>
    </location>
</feature>